<dbReference type="GO" id="GO:0016562">
    <property type="term" value="P:protein import into peroxisome matrix, receptor recycling"/>
    <property type="evidence" value="ECO:0007669"/>
    <property type="project" value="UniProtKB-ARBA"/>
</dbReference>
<dbReference type="InterPro" id="IPR006845">
    <property type="entry name" value="Pex_N"/>
</dbReference>
<comment type="subcellular location">
    <subcellularLocation>
        <location evidence="2">Peroxisome membrane</location>
        <topology evidence="2">Multi-pass membrane protein</topology>
    </subcellularLocation>
</comment>
<dbReference type="GO" id="GO:0008270">
    <property type="term" value="F:zinc ion binding"/>
    <property type="evidence" value="ECO:0007669"/>
    <property type="project" value="UniProtKB-KW"/>
</dbReference>
<dbReference type="SUPFAM" id="SSF57850">
    <property type="entry name" value="RING/U-box"/>
    <property type="match status" value="1"/>
</dbReference>
<comment type="pathway">
    <text evidence="3">Protein modification; protein ubiquitination.</text>
</comment>
<evidence type="ECO:0000256" key="3">
    <source>
        <dbReference type="ARBA" id="ARBA00004906"/>
    </source>
</evidence>
<dbReference type="CDD" id="cd16527">
    <property type="entry name" value="RING-HC_PEX10"/>
    <property type="match status" value="1"/>
</dbReference>
<evidence type="ECO:0000256" key="18">
    <source>
        <dbReference type="ARBA" id="ARBA00041230"/>
    </source>
</evidence>
<dbReference type="PANTHER" id="PTHR23350:SF0">
    <property type="entry name" value="PEROXISOME BIOGENESIS FACTOR 10"/>
    <property type="match status" value="1"/>
</dbReference>
<keyword evidence="14" id="KW-0653">Protein transport</keyword>
<evidence type="ECO:0000259" key="21">
    <source>
        <dbReference type="PROSITE" id="PS50089"/>
    </source>
</evidence>
<dbReference type="Pfam" id="PF04757">
    <property type="entry name" value="Pex2_Pex12"/>
    <property type="match status" value="1"/>
</dbReference>
<reference evidence="23" key="1">
    <citation type="submission" date="2015-02" db="EMBL/GenBank/DDBJ databases">
        <authorList>
            <person name="Gon?alves P."/>
        </authorList>
    </citation>
    <scope>NUCLEOTIDE SEQUENCE [LARGE SCALE GENOMIC DNA]</scope>
</reference>
<dbReference type="GO" id="GO:0005778">
    <property type="term" value="C:peroxisomal membrane"/>
    <property type="evidence" value="ECO:0007669"/>
    <property type="project" value="UniProtKB-SubCell"/>
</dbReference>
<evidence type="ECO:0000256" key="13">
    <source>
        <dbReference type="ARBA" id="ARBA00022833"/>
    </source>
</evidence>
<keyword evidence="16" id="KW-0472">Membrane</keyword>
<dbReference type="Gene3D" id="3.30.40.10">
    <property type="entry name" value="Zinc/RING finger domain, C3HC4 (zinc finger)"/>
    <property type="match status" value="1"/>
</dbReference>
<dbReference type="InterPro" id="IPR001841">
    <property type="entry name" value="Znf_RING"/>
</dbReference>
<evidence type="ECO:0000256" key="10">
    <source>
        <dbReference type="ARBA" id="ARBA00022723"/>
    </source>
</evidence>
<evidence type="ECO:0000256" key="20">
    <source>
        <dbReference type="SAM" id="MobiDB-lite"/>
    </source>
</evidence>
<dbReference type="PROSITE" id="PS50089">
    <property type="entry name" value="ZF_RING_2"/>
    <property type="match status" value="1"/>
</dbReference>
<protein>
    <recommendedName>
        <fullName evidence="5">RING-type E3 ubiquitin transferase</fullName>
        <ecNumber evidence="5">2.3.2.27</ecNumber>
    </recommendedName>
    <alternativeName>
        <fullName evidence="18">Peroxin-10</fullName>
    </alternativeName>
</protein>
<dbReference type="EMBL" id="CENE01000002">
    <property type="protein sequence ID" value="CEQ39103.1"/>
    <property type="molecule type" value="Genomic_DNA"/>
</dbReference>
<keyword evidence="6" id="KW-0813">Transport</keyword>
<keyword evidence="17" id="KW-0576">Peroxisome</keyword>
<name>A0A0D6EH21_SPOSA</name>
<keyword evidence="23" id="KW-1185">Reference proteome</keyword>
<dbReference type="Proteomes" id="UP000243876">
    <property type="component" value="Unassembled WGS sequence"/>
</dbReference>
<keyword evidence="9" id="KW-0812">Transmembrane</keyword>
<evidence type="ECO:0000313" key="22">
    <source>
        <dbReference type="EMBL" id="CEQ39103.1"/>
    </source>
</evidence>
<evidence type="ECO:0000256" key="17">
    <source>
        <dbReference type="ARBA" id="ARBA00023140"/>
    </source>
</evidence>
<feature type="region of interest" description="Disordered" evidence="20">
    <location>
        <begin position="1"/>
        <end position="22"/>
    </location>
</feature>
<dbReference type="PANTHER" id="PTHR23350">
    <property type="entry name" value="PEROXISOME ASSEMBLY PROTEIN 10"/>
    <property type="match status" value="1"/>
</dbReference>
<evidence type="ECO:0000256" key="12">
    <source>
        <dbReference type="ARBA" id="ARBA00022786"/>
    </source>
</evidence>
<dbReference type="GO" id="GO:0061630">
    <property type="term" value="F:ubiquitin protein ligase activity"/>
    <property type="evidence" value="ECO:0007669"/>
    <property type="project" value="UniProtKB-EC"/>
</dbReference>
<evidence type="ECO:0000256" key="16">
    <source>
        <dbReference type="ARBA" id="ARBA00023136"/>
    </source>
</evidence>
<evidence type="ECO:0000256" key="7">
    <source>
        <dbReference type="ARBA" id="ARBA00022593"/>
    </source>
</evidence>
<gene>
    <name evidence="22" type="primary">SPOSA6832_00598</name>
</gene>
<evidence type="ECO:0000256" key="14">
    <source>
        <dbReference type="ARBA" id="ARBA00022927"/>
    </source>
</evidence>
<evidence type="ECO:0000256" key="4">
    <source>
        <dbReference type="ARBA" id="ARBA00008704"/>
    </source>
</evidence>
<evidence type="ECO:0000256" key="8">
    <source>
        <dbReference type="ARBA" id="ARBA00022679"/>
    </source>
</evidence>
<dbReference type="GO" id="GO:0016567">
    <property type="term" value="P:protein ubiquitination"/>
    <property type="evidence" value="ECO:0007669"/>
    <property type="project" value="UniProtKB-ARBA"/>
</dbReference>
<keyword evidence="15" id="KW-1133">Transmembrane helix</keyword>
<keyword evidence="11 19" id="KW-0863">Zinc-finger</keyword>
<evidence type="ECO:0000256" key="1">
    <source>
        <dbReference type="ARBA" id="ARBA00000900"/>
    </source>
</evidence>
<evidence type="ECO:0000256" key="19">
    <source>
        <dbReference type="PROSITE-ProRule" id="PRU00175"/>
    </source>
</evidence>
<accession>A0A0D6EH21</accession>
<evidence type="ECO:0000313" key="23">
    <source>
        <dbReference type="Proteomes" id="UP000243876"/>
    </source>
</evidence>
<keyword evidence="7" id="KW-0962">Peroxisome biogenesis</keyword>
<evidence type="ECO:0000256" key="11">
    <source>
        <dbReference type="ARBA" id="ARBA00022771"/>
    </source>
</evidence>
<evidence type="ECO:0000256" key="5">
    <source>
        <dbReference type="ARBA" id="ARBA00012483"/>
    </source>
</evidence>
<keyword evidence="12" id="KW-0833">Ubl conjugation pathway</keyword>
<evidence type="ECO:0000256" key="15">
    <source>
        <dbReference type="ARBA" id="ARBA00022989"/>
    </source>
</evidence>
<dbReference type="AlphaFoldDB" id="A0A0D6EH21"/>
<sequence length="461" mass="50716">MSHSLPPAEPLPTPGQATGRPAPELVAARARAQSRPRTPARVPFFANAAQPEIGSYSPVFTQHLLVADKPPGRAVRANQKDLYYLAQLTEQVEDVARSLLGTMNLSLRVQGHELNPKWSKELHQGSRFAYFALTTLLEQLNFKGSQTLGEEYCDIMQYRAKSRKPPTPARRAAMVGLHVLVPYLLARTYAILRRSLVARNSALKTSESAVDSLFASSPPPPVKGGPVKRALDWLASIAEDLPSFETLTEDYLRSVHLAVFYLFGRYYSLSKRLTGIRFFSMQGRRALAPAAGAPGAPAPSSYEVLGVLMAVQLLVRGILAYRRRRQAAALADPASSASAASRSTTENERKKKRFTVDGRPLSAVVFDPDDPDQAAPYPDEEDAERRCTLCLGTRRDATATECGHVCELIFPLLEEEAFSSEADVLLVVCWECVVGWAREKAECPLCRQTISLSKLLPLQNL</sequence>
<evidence type="ECO:0000256" key="9">
    <source>
        <dbReference type="ARBA" id="ARBA00022692"/>
    </source>
</evidence>
<proteinExistence type="inferred from homology"/>
<keyword evidence="13" id="KW-0862">Zinc</keyword>
<keyword evidence="10" id="KW-0479">Metal-binding</keyword>
<feature type="domain" description="RING-type" evidence="21">
    <location>
        <begin position="387"/>
        <end position="447"/>
    </location>
</feature>
<comment type="catalytic activity">
    <reaction evidence="1">
        <text>S-ubiquitinyl-[E2 ubiquitin-conjugating enzyme]-L-cysteine + [acceptor protein]-L-lysine = [E2 ubiquitin-conjugating enzyme]-L-cysteine + N(6)-ubiquitinyl-[acceptor protein]-L-lysine.</text>
        <dbReference type="EC" id="2.3.2.27"/>
    </reaction>
</comment>
<organism evidence="22 23">
    <name type="scientific">Sporidiobolus salmonicolor</name>
    <name type="common">Yeast-like fungus</name>
    <name type="synonym">Sporobolomyces salmonicolor</name>
    <dbReference type="NCBI Taxonomy" id="5005"/>
    <lineage>
        <taxon>Eukaryota</taxon>
        <taxon>Fungi</taxon>
        <taxon>Dikarya</taxon>
        <taxon>Basidiomycota</taxon>
        <taxon>Pucciniomycotina</taxon>
        <taxon>Microbotryomycetes</taxon>
        <taxon>Sporidiobolales</taxon>
        <taxon>Sporidiobolaceae</taxon>
        <taxon>Sporobolomyces</taxon>
    </lineage>
</organism>
<dbReference type="InterPro" id="IPR013083">
    <property type="entry name" value="Znf_RING/FYVE/PHD"/>
</dbReference>
<evidence type="ECO:0000256" key="6">
    <source>
        <dbReference type="ARBA" id="ARBA00022448"/>
    </source>
</evidence>
<dbReference type="EC" id="2.3.2.27" evidence="5"/>
<dbReference type="InterPro" id="IPR025654">
    <property type="entry name" value="PEX2/10"/>
</dbReference>
<evidence type="ECO:0000256" key="2">
    <source>
        <dbReference type="ARBA" id="ARBA00004585"/>
    </source>
</evidence>
<dbReference type="OrthoDB" id="6270329at2759"/>
<comment type="similarity">
    <text evidence="4">Belongs to the pex2/pex10/pex12 family.</text>
</comment>
<keyword evidence="8" id="KW-0808">Transferase</keyword>